<dbReference type="Proteomes" id="UP000261680">
    <property type="component" value="Chromosome X"/>
</dbReference>
<dbReference type="GeneID" id="121104599"/>
<gene>
    <name evidence="3" type="primary">LOC121104599</name>
</gene>
<feature type="region of interest" description="Disordered" evidence="1">
    <location>
        <begin position="1"/>
        <end position="236"/>
    </location>
</feature>
<proteinExistence type="predicted"/>
<evidence type="ECO:0000313" key="2">
    <source>
        <dbReference type="Proteomes" id="UP000261680"/>
    </source>
</evidence>
<dbReference type="KEGG" id="umr:121104599"/>
<evidence type="ECO:0000256" key="1">
    <source>
        <dbReference type="SAM" id="MobiDB-lite"/>
    </source>
</evidence>
<name>A0A8M1GET6_URSMA</name>
<accession>A0A8M1GET6</accession>
<evidence type="ECO:0000313" key="3">
    <source>
        <dbReference type="RefSeq" id="XP_040494166.1"/>
    </source>
</evidence>
<reference evidence="3" key="2">
    <citation type="submission" date="2025-08" db="UniProtKB">
        <authorList>
            <consortium name="RefSeq"/>
        </authorList>
    </citation>
    <scope>IDENTIFICATION</scope>
    <source>
        <tissue evidence="3">Whole blood</tissue>
    </source>
</reference>
<organism evidence="2 3">
    <name type="scientific">Ursus maritimus</name>
    <name type="common">Polar bear</name>
    <name type="synonym">Thalarctos maritimus</name>
    <dbReference type="NCBI Taxonomy" id="29073"/>
    <lineage>
        <taxon>Eukaryota</taxon>
        <taxon>Metazoa</taxon>
        <taxon>Chordata</taxon>
        <taxon>Craniata</taxon>
        <taxon>Vertebrata</taxon>
        <taxon>Euteleostomi</taxon>
        <taxon>Mammalia</taxon>
        <taxon>Eutheria</taxon>
        <taxon>Laurasiatheria</taxon>
        <taxon>Carnivora</taxon>
        <taxon>Caniformia</taxon>
        <taxon>Ursidae</taxon>
        <taxon>Ursus</taxon>
    </lineage>
</organism>
<reference evidence="2" key="1">
    <citation type="submission" date="2024-06" db="UniProtKB">
        <authorList>
            <consortium name="RefSeq"/>
        </authorList>
    </citation>
    <scope>NUCLEOTIDE SEQUENCE [LARGE SCALE GENOMIC DNA]</scope>
</reference>
<feature type="compositionally biased region" description="Basic and acidic residues" evidence="1">
    <location>
        <begin position="1"/>
        <end position="11"/>
    </location>
</feature>
<sequence>MEGAGDCDRRPPAPPRPALRGRFRRLTCSDSASWAEGWRAPRLSGPPGAGAGERAGLRVAAPHRPPTLRRGAARVGESRASTPIAGPRHWSRVRADPRPLPPSGPRGSLRARPCPERLLPRYPPAAARVPERASPPASPTLRAALWSPARAPPPARLEARALERAGPAPCPARPPPRAAPPAPGSLPGPGRHFPPKLPRKFASGRLRRQEHPDPPSPSACRGSPECMGAGRTGPGG</sequence>
<dbReference type="AlphaFoldDB" id="A0A8M1GET6"/>
<feature type="compositionally biased region" description="Pro residues" evidence="1">
    <location>
        <begin position="168"/>
        <end position="186"/>
    </location>
</feature>
<protein>
    <submittedName>
        <fullName evidence="3">Atherin-like</fullName>
    </submittedName>
</protein>
<dbReference type="RefSeq" id="XP_040494166.1">
    <property type="nucleotide sequence ID" value="XM_040638232.1"/>
</dbReference>
<keyword evidence="2" id="KW-1185">Reference proteome</keyword>